<dbReference type="EMBL" id="JJOS01000012">
    <property type="protein sequence ID" value="KKG06274.1"/>
    <property type="molecule type" value="Genomic_DNA"/>
</dbReference>
<reference evidence="3 4" key="1">
    <citation type="journal article" date="2015" name="ISME J.">
        <title>Genomic and phenotypic differentiation among Methanosarcina mazei populations from Columbia River sediment.</title>
        <authorList>
            <person name="Youngblut N.D."/>
            <person name="Wirth J.S."/>
            <person name="Henriksen J.R."/>
            <person name="Smith M."/>
            <person name="Simon H."/>
            <person name="Metcalf W.W."/>
            <person name="Whitaker R.J."/>
        </authorList>
    </citation>
    <scope>NUCLEOTIDE SEQUENCE [LARGE SCALE GENOMIC DNA]</scope>
    <source>
        <strain evidence="2 3">1.H.M.2.1</strain>
        <strain evidence="1 4">2.F.A.2.4</strain>
    </source>
</reference>
<keyword evidence="4" id="KW-1185">Reference proteome</keyword>
<evidence type="ECO:0000313" key="4">
    <source>
        <dbReference type="Proteomes" id="UP000034578"/>
    </source>
</evidence>
<evidence type="ECO:0000313" key="2">
    <source>
        <dbReference type="EMBL" id="KKH90529.1"/>
    </source>
</evidence>
<dbReference type="Proteomes" id="UP000034578">
    <property type="component" value="Unassembled WGS sequence"/>
</dbReference>
<gene>
    <name evidence="1" type="ORF">DU47_13655</name>
    <name evidence="2" type="ORF">DU80_14590</name>
</gene>
<dbReference type="Proteomes" id="UP000034152">
    <property type="component" value="Unassembled WGS sequence"/>
</dbReference>
<dbReference type="EMBL" id="JJQU01000021">
    <property type="protein sequence ID" value="KKH90529.1"/>
    <property type="molecule type" value="Genomic_DNA"/>
</dbReference>
<proteinExistence type="predicted"/>
<evidence type="ECO:0000313" key="3">
    <source>
        <dbReference type="Proteomes" id="UP000034152"/>
    </source>
</evidence>
<accession>A0A0F8CMX5</accession>
<dbReference type="PATRIC" id="fig|2209.56.peg.3150"/>
<organism evidence="1 4">
    <name type="scientific">Methanosarcina mazei</name>
    <name type="common">Methanosarcina frisia</name>
    <dbReference type="NCBI Taxonomy" id="2209"/>
    <lineage>
        <taxon>Archaea</taxon>
        <taxon>Methanobacteriati</taxon>
        <taxon>Methanobacteriota</taxon>
        <taxon>Stenosarchaea group</taxon>
        <taxon>Methanomicrobia</taxon>
        <taxon>Methanosarcinales</taxon>
        <taxon>Methanosarcinaceae</taxon>
        <taxon>Methanosarcina</taxon>
    </lineage>
</organism>
<name>A0A0F8CMX5_METMZ</name>
<comment type="caution">
    <text evidence="1">The sequence shown here is derived from an EMBL/GenBank/DDBJ whole genome shotgun (WGS) entry which is preliminary data.</text>
</comment>
<dbReference type="AlphaFoldDB" id="A0A0F8CMX5"/>
<sequence>MTILPNISTFIYCFEPLMKNLHGEKKREAECKYVDFLDKHWLIIDGSPNFQRKKGMLSKTFDLQEP</sequence>
<evidence type="ECO:0000313" key="1">
    <source>
        <dbReference type="EMBL" id="KKG06274.1"/>
    </source>
</evidence>
<protein>
    <submittedName>
        <fullName evidence="1">Uncharacterized protein</fullName>
    </submittedName>
</protein>